<dbReference type="EMBL" id="MCFH01000019">
    <property type="protein sequence ID" value="ORX51136.1"/>
    <property type="molecule type" value="Genomic_DNA"/>
</dbReference>
<sequence>MLPFDLRNATKNTEVLTKGSRYKLSYKNITEKEKEKLIENAAIKLKISQDEEKKLHIAEKRLEIKIRNEINFNKENVLINRLNIIKEKIFETIRNILNLKKELEEKKNCVIGQSYKKVRLFVTGYNNSMILELFNDQFKFEGIFTEKDQQINNLWGIYQNYNRHNEKNYVDIDIEKILEKHGRYIIINLLGGHNYGEFGWMEIEFLNSSEPFIVANIRQKIKLSTITNDYCPLVLDCKTREFIWMDHSLPIKYMNDFIEYYWKYQNLQTPYPNQYNYENIISQNEITKANYLKYSEMNSKYKKALLQYYTIPHHLSIYELIRLHIQARGGMELQNEEELKAGDTYFALNQPFFPKEDIQYINCDQIDVILSEYMV</sequence>
<evidence type="ECO:0000313" key="2">
    <source>
        <dbReference type="Proteomes" id="UP000193719"/>
    </source>
</evidence>
<organism evidence="1 2">
    <name type="scientific">Piromyces finnis</name>
    <dbReference type="NCBI Taxonomy" id="1754191"/>
    <lineage>
        <taxon>Eukaryota</taxon>
        <taxon>Fungi</taxon>
        <taxon>Fungi incertae sedis</taxon>
        <taxon>Chytridiomycota</taxon>
        <taxon>Chytridiomycota incertae sedis</taxon>
        <taxon>Neocallimastigomycetes</taxon>
        <taxon>Neocallimastigales</taxon>
        <taxon>Neocallimastigaceae</taxon>
        <taxon>Piromyces</taxon>
    </lineage>
</organism>
<keyword evidence="2" id="KW-1185">Reference proteome</keyword>
<gene>
    <name evidence="1" type="ORF">BCR36DRAFT_583181</name>
</gene>
<accession>A0A1Y1VAE3</accession>
<comment type="caution">
    <text evidence="1">The sequence shown here is derived from an EMBL/GenBank/DDBJ whole genome shotgun (WGS) entry which is preliminary data.</text>
</comment>
<dbReference type="OrthoDB" id="10461767at2759"/>
<protein>
    <submittedName>
        <fullName evidence="1">Uncharacterized protein</fullName>
    </submittedName>
</protein>
<dbReference type="AlphaFoldDB" id="A0A1Y1VAE3"/>
<reference evidence="1 2" key="1">
    <citation type="submission" date="2016-08" db="EMBL/GenBank/DDBJ databases">
        <title>Genomes of anaerobic fungi encode conserved fungal cellulosomes for biomass hydrolysis.</title>
        <authorList>
            <consortium name="DOE Joint Genome Institute"/>
            <person name="Haitjema C.H."/>
            <person name="Gilmore S.P."/>
            <person name="Henske J.K."/>
            <person name="Solomon K.V."/>
            <person name="De Groot R."/>
            <person name="Kuo A."/>
            <person name="Mondo S.J."/>
            <person name="Salamov A.A."/>
            <person name="Labutti K."/>
            <person name="Zhao Z."/>
            <person name="Chiniquy J."/>
            <person name="Barry K."/>
            <person name="Brewer H.M."/>
            <person name="Purvine S.O."/>
            <person name="Wright A.T."/>
            <person name="Boxma B."/>
            <person name="Van Alen T."/>
            <person name="Hackstein J.H."/>
            <person name="Baker S.E."/>
            <person name="Grigoriev I.V."/>
            <person name="O'Malley M.A."/>
        </authorList>
    </citation>
    <scope>NUCLEOTIDE SEQUENCE [LARGE SCALE GENOMIC DNA]</scope>
    <source>
        <strain evidence="2">finn</strain>
    </source>
</reference>
<proteinExistence type="predicted"/>
<evidence type="ECO:0000313" key="1">
    <source>
        <dbReference type="EMBL" id="ORX51136.1"/>
    </source>
</evidence>
<dbReference type="Proteomes" id="UP000193719">
    <property type="component" value="Unassembled WGS sequence"/>
</dbReference>
<reference evidence="1 2" key="2">
    <citation type="submission" date="2016-08" db="EMBL/GenBank/DDBJ databases">
        <title>Pervasive Adenine N6-methylation of Active Genes in Fungi.</title>
        <authorList>
            <consortium name="DOE Joint Genome Institute"/>
            <person name="Mondo S.J."/>
            <person name="Dannebaum R.O."/>
            <person name="Kuo R.C."/>
            <person name="Labutti K."/>
            <person name="Haridas S."/>
            <person name="Kuo A."/>
            <person name="Salamov A."/>
            <person name="Ahrendt S.R."/>
            <person name="Lipzen A."/>
            <person name="Sullivan W."/>
            <person name="Andreopoulos W.B."/>
            <person name="Clum A."/>
            <person name="Lindquist E."/>
            <person name="Daum C."/>
            <person name="Ramamoorthy G.K."/>
            <person name="Gryganskyi A."/>
            <person name="Culley D."/>
            <person name="Magnuson J.K."/>
            <person name="James T.Y."/>
            <person name="O'Malley M.A."/>
            <person name="Stajich J.E."/>
            <person name="Spatafora J.W."/>
            <person name="Visel A."/>
            <person name="Grigoriev I.V."/>
        </authorList>
    </citation>
    <scope>NUCLEOTIDE SEQUENCE [LARGE SCALE GENOMIC DNA]</scope>
    <source>
        <strain evidence="2">finn</strain>
    </source>
</reference>
<name>A0A1Y1VAE3_9FUNG</name>